<gene>
    <name evidence="1" type="ORF">CCMP2556_LOCUS49328</name>
</gene>
<sequence length="118" mass="13220">MFSRVPVSVPALGASAAIGGFVLDAWKRRQEEQDHARMVNRVVHNSFHAFQPQVEIPREQVQARCHVQAVSIRVALCFTVLLCQVTMKRLLDLDDRSLVLIWRNHQAGAFELAAASST</sequence>
<proteinExistence type="predicted"/>
<accession>A0ABP0RXM2</accession>
<protein>
    <submittedName>
        <fullName evidence="1">Uncharacterized protein</fullName>
    </submittedName>
</protein>
<keyword evidence="2" id="KW-1185">Reference proteome</keyword>
<reference evidence="1 2" key="1">
    <citation type="submission" date="2024-02" db="EMBL/GenBank/DDBJ databases">
        <authorList>
            <person name="Chen Y."/>
            <person name="Shah S."/>
            <person name="Dougan E. K."/>
            <person name="Thang M."/>
            <person name="Chan C."/>
        </authorList>
    </citation>
    <scope>NUCLEOTIDE SEQUENCE [LARGE SCALE GENOMIC DNA]</scope>
</reference>
<evidence type="ECO:0000313" key="1">
    <source>
        <dbReference type="EMBL" id="CAK9105390.1"/>
    </source>
</evidence>
<evidence type="ECO:0000313" key="2">
    <source>
        <dbReference type="Proteomes" id="UP001642484"/>
    </source>
</evidence>
<organism evidence="1 2">
    <name type="scientific">Durusdinium trenchii</name>
    <dbReference type="NCBI Taxonomy" id="1381693"/>
    <lineage>
        <taxon>Eukaryota</taxon>
        <taxon>Sar</taxon>
        <taxon>Alveolata</taxon>
        <taxon>Dinophyceae</taxon>
        <taxon>Suessiales</taxon>
        <taxon>Symbiodiniaceae</taxon>
        <taxon>Durusdinium</taxon>
    </lineage>
</organism>
<comment type="caution">
    <text evidence="1">The sequence shown here is derived from an EMBL/GenBank/DDBJ whole genome shotgun (WGS) entry which is preliminary data.</text>
</comment>
<dbReference type="Proteomes" id="UP001642484">
    <property type="component" value="Unassembled WGS sequence"/>
</dbReference>
<dbReference type="EMBL" id="CAXAMN010026728">
    <property type="protein sequence ID" value="CAK9105390.1"/>
    <property type="molecule type" value="Genomic_DNA"/>
</dbReference>
<name>A0ABP0RXM2_9DINO</name>